<evidence type="ECO:0000313" key="1">
    <source>
        <dbReference type="EMBL" id="JAH13765.1"/>
    </source>
</evidence>
<sequence length="60" mass="6793">MRKWTTADNPHISTTQCHFLSGATWTTVNMAVNPLEHCTVLLSRDCSQDNSSLTLRLLKF</sequence>
<dbReference type="EMBL" id="GBXM01094812">
    <property type="protein sequence ID" value="JAH13765.1"/>
    <property type="molecule type" value="Transcribed_RNA"/>
</dbReference>
<dbReference type="AlphaFoldDB" id="A0A0E9QBS2"/>
<name>A0A0E9QBS2_ANGAN</name>
<accession>A0A0E9QBS2</accession>
<reference evidence="1" key="1">
    <citation type="submission" date="2014-11" db="EMBL/GenBank/DDBJ databases">
        <authorList>
            <person name="Amaro Gonzalez C."/>
        </authorList>
    </citation>
    <scope>NUCLEOTIDE SEQUENCE</scope>
</reference>
<organism evidence="1">
    <name type="scientific">Anguilla anguilla</name>
    <name type="common">European freshwater eel</name>
    <name type="synonym">Muraena anguilla</name>
    <dbReference type="NCBI Taxonomy" id="7936"/>
    <lineage>
        <taxon>Eukaryota</taxon>
        <taxon>Metazoa</taxon>
        <taxon>Chordata</taxon>
        <taxon>Craniata</taxon>
        <taxon>Vertebrata</taxon>
        <taxon>Euteleostomi</taxon>
        <taxon>Actinopterygii</taxon>
        <taxon>Neopterygii</taxon>
        <taxon>Teleostei</taxon>
        <taxon>Anguilliformes</taxon>
        <taxon>Anguillidae</taxon>
        <taxon>Anguilla</taxon>
    </lineage>
</organism>
<protein>
    <submittedName>
        <fullName evidence="1">Uncharacterized protein</fullName>
    </submittedName>
</protein>
<proteinExistence type="predicted"/>
<reference evidence="1" key="2">
    <citation type="journal article" date="2015" name="Fish Shellfish Immunol.">
        <title>Early steps in the European eel (Anguilla anguilla)-Vibrio vulnificus interaction in the gills: Role of the RtxA13 toxin.</title>
        <authorList>
            <person name="Callol A."/>
            <person name="Pajuelo D."/>
            <person name="Ebbesson L."/>
            <person name="Teles M."/>
            <person name="MacKenzie S."/>
            <person name="Amaro C."/>
        </authorList>
    </citation>
    <scope>NUCLEOTIDE SEQUENCE</scope>
</reference>